<keyword evidence="6 14" id="KW-0411">Iron-sulfur</keyword>
<accession>A0A1I2BJY5</accession>
<feature type="active site" description="Nucleophile; cysteine thiosulfonate intermediate" evidence="14">
    <location>
        <position position="233"/>
    </location>
</feature>
<evidence type="ECO:0000256" key="11">
    <source>
        <dbReference type="ARBA" id="ARBA00030894"/>
    </source>
</evidence>
<feature type="binding site" evidence="14">
    <location>
        <position position="206"/>
    </location>
    <ligand>
        <name>[4Fe-4S] cluster</name>
        <dbReference type="ChEBI" id="CHEBI:49883"/>
    </ligand>
</feature>
<evidence type="ECO:0000256" key="6">
    <source>
        <dbReference type="ARBA" id="ARBA00023014"/>
    </source>
</evidence>
<evidence type="ECO:0000256" key="4">
    <source>
        <dbReference type="ARBA" id="ARBA00023002"/>
    </source>
</evidence>
<dbReference type="OrthoDB" id="9794018at2"/>
<sequence length="238" mass="27486">MELLTHNLQLITDLQTQLTNKTIVGSLTFLAENFKGKVAFSTSLGQEDQVITDIIFKNNIDIQVFTLDTGRLFNQTYDLLDLTIAKYKKKIKIYFPDSAEVEEFVNTKGLNSFYDSVENRKACCAIRKVNPLKRALKDVEVWITGLRAEQSANRFEMKAIEWDNNFKLIKYNPLINWSLEKTISYLKENKVPYNPLHDQGFISIGCAPCTRAIEPHEDIRAGRWWWESSQKECGLHAK</sequence>
<dbReference type="AlphaFoldDB" id="A0A1I2BJY5"/>
<dbReference type="PANTHER" id="PTHR46482:SF9">
    <property type="entry name" value="5'-ADENYLYLSULFATE REDUCTASE 1, CHLOROPLASTIC"/>
    <property type="match status" value="1"/>
</dbReference>
<evidence type="ECO:0000256" key="2">
    <source>
        <dbReference type="ARBA" id="ARBA00022490"/>
    </source>
</evidence>
<dbReference type="NCBIfam" id="TIGR00434">
    <property type="entry name" value="cysH"/>
    <property type="match status" value="1"/>
</dbReference>
<dbReference type="GO" id="GO:0004604">
    <property type="term" value="F:phosphoadenylyl-sulfate reductase (thioredoxin) activity"/>
    <property type="evidence" value="ECO:0007669"/>
    <property type="project" value="UniProtKB-UniRule"/>
</dbReference>
<comment type="cofactor">
    <cofactor evidence="14">
        <name>[4Fe-4S] cluster</name>
        <dbReference type="ChEBI" id="CHEBI:49883"/>
    </cofactor>
    <text evidence="14">Binds 1 [4Fe-4S] cluster per subunit.</text>
</comment>
<evidence type="ECO:0000256" key="9">
    <source>
        <dbReference type="ARBA" id="ARBA00024386"/>
    </source>
</evidence>
<dbReference type="GO" id="GO:0051539">
    <property type="term" value="F:4 iron, 4 sulfur cluster binding"/>
    <property type="evidence" value="ECO:0007669"/>
    <property type="project" value="UniProtKB-UniRule"/>
</dbReference>
<feature type="binding site" evidence="14">
    <location>
        <position position="124"/>
    </location>
    <ligand>
        <name>[4Fe-4S] cluster</name>
        <dbReference type="ChEBI" id="CHEBI:49883"/>
    </ligand>
</feature>
<comment type="similarity">
    <text evidence="1 14">Belongs to the PAPS reductase family. CysH subfamily.</text>
</comment>
<dbReference type="Gene3D" id="3.40.50.620">
    <property type="entry name" value="HUPs"/>
    <property type="match status" value="1"/>
</dbReference>
<evidence type="ECO:0000256" key="10">
    <source>
        <dbReference type="ARBA" id="ARBA00029514"/>
    </source>
</evidence>
<dbReference type="Pfam" id="PF01507">
    <property type="entry name" value="PAPS_reduct"/>
    <property type="match status" value="1"/>
</dbReference>
<keyword evidence="4 14" id="KW-0560">Oxidoreductase</keyword>
<dbReference type="InterPro" id="IPR014729">
    <property type="entry name" value="Rossmann-like_a/b/a_fold"/>
</dbReference>
<comment type="function">
    <text evidence="7 14">Catalyzes the formation of sulfite from adenosine 5'-phosphosulfate (APS) using thioredoxin as an electron donor.</text>
</comment>
<evidence type="ECO:0000313" key="16">
    <source>
        <dbReference type="EMBL" id="SFE56475.1"/>
    </source>
</evidence>
<dbReference type="InterPro" id="IPR002500">
    <property type="entry name" value="PAPS_reduct_dom"/>
</dbReference>
<dbReference type="RefSeq" id="WP_091539324.1">
    <property type="nucleotide sequence ID" value="NZ_FONY01000003.1"/>
</dbReference>
<dbReference type="Proteomes" id="UP000199513">
    <property type="component" value="Unassembled WGS sequence"/>
</dbReference>
<dbReference type="SUPFAM" id="SSF52402">
    <property type="entry name" value="Adenine nucleotide alpha hydrolases-like"/>
    <property type="match status" value="1"/>
</dbReference>
<dbReference type="GO" id="GO:0070814">
    <property type="term" value="P:hydrogen sulfide biosynthetic process"/>
    <property type="evidence" value="ECO:0007669"/>
    <property type="project" value="UniProtKB-UniRule"/>
</dbReference>
<comment type="catalytic activity">
    <reaction evidence="13 14">
        <text>[thioredoxin]-disulfide + sulfite + AMP + 2 H(+) = adenosine 5'-phosphosulfate + [thioredoxin]-dithiol</text>
        <dbReference type="Rhea" id="RHEA:21976"/>
        <dbReference type="Rhea" id="RHEA-COMP:10698"/>
        <dbReference type="Rhea" id="RHEA-COMP:10700"/>
        <dbReference type="ChEBI" id="CHEBI:15378"/>
        <dbReference type="ChEBI" id="CHEBI:17359"/>
        <dbReference type="ChEBI" id="CHEBI:29950"/>
        <dbReference type="ChEBI" id="CHEBI:50058"/>
        <dbReference type="ChEBI" id="CHEBI:58243"/>
        <dbReference type="ChEBI" id="CHEBI:456215"/>
        <dbReference type="EC" id="1.8.4.10"/>
    </reaction>
</comment>
<dbReference type="GO" id="GO:0046872">
    <property type="term" value="F:metal ion binding"/>
    <property type="evidence" value="ECO:0007669"/>
    <property type="project" value="UniProtKB-KW"/>
</dbReference>
<name>A0A1I2BJY5_9BACT</name>
<evidence type="ECO:0000256" key="14">
    <source>
        <dbReference type="HAMAP-Rule" id="MF_00063"/>
    </source>
</evidence>
<evidence type="ECO:0000256" key="8">
    <source>
        <dbReference type="ARBA" id="ARBA00024327"/>
    </source>
</evidence>
<comment type="pathway">
    <text evidence="8 14">Sulfur metabolism; hydrogen sulfide biosynthesis; sulfite from sulfate.</text>
</comment>
<dbReference type="NCBIfam" id="TIGR02055">
    <property type="entry name" value="APS_reductase"/>
    <property type="match status" value="1"/>
</dbReference>
<protein>
    <recommendedName>
        <fullName evidence="10 14">Adenosine 5'-phosphosulfate reductase</fullName>
        <shortName evidence="14">APS reductase</shortName>
        <ecNumber evidence="9 14">1.8.4.10</ecNumber>
    </recommendedName>
    <alternativeName>
        <fullName evidence="12 14">5'-adenylylsulfate reductase</fullName>
    </alternativeName>
    <alternativeName>
        <fullName evidence="11 14">Thioredoxin-dependent 5'-adenylylsulfate reductase</fullName>
    </alternativeName>
</protein>
<dbReference type="GO" id="GO:0005737">
    <property type="term" value="C:cytoplasm"/>
    <property type="evidence" value="ECO:0007669"/>
    <property type="project" value="UniProtKB-SubCell"/>
</dbReference>
<dbReference type="GO" id="GO:0019379">
    <property type="term" value="P:sulfate assimilation, phosphoadenylyl sulfate reduction by phosphoadenylyl-sulfate reductase (thioredoxin)"/>
    <property type="evidence" value="ECO:0007669"/>
    <property type="project" value="UniProtKB-UniRule"/>
</dbReference>
<keyword evidence="5 14" id="KW-0408">Iron</keyword>
<evidence type="ECO:0000256" key="13">
    <source>
        <dbReference type="ARBA" id="ARBA00048441"/>
    </source>
</evidence>
<dbReference type="InterPro" id="IPR004511">
    <property type="entry name" value="PAPS/APS_Rdtase"/>
</dbReference>
<dbReference type="GO" id="GO:0043866">
    <property type="term" value="F:adenylyl-sulfate reductase (thioredoxin) activity"/>
    <property type="evidence" value="ECO:0007669"/>
    <property type="project" value="UniProtKB-EC"/>
</dbReference>
<dbReference type="STRING" id="1003.SAMN04488541_100347"/>
<evidence type="ECO:0000259" key="15">
    <source>
        <dbReference type="Pfam" id="PF01507"/>
    </source>
</evidence>
<feature type="binding site" evidence="14">
    <location>
        <position position="123"/>
    </location>
    <ligand>
        <name>[4Fe-4S] cluster</name>
        <dbReference type="ChEBI" id="CHEBI:49883"/>
    </ligand>
</feature>
<evidence type="ECO:0000256" key="12">
    <source>
        <dbReference type="ARBA" id="ARBA00032041"/>
    </source>
</evidence>
<evidence type="ECO:0000313" key="17">
    <source>
        <dbReference type="Proteomes" id="UP000199513"/>
    </source>
</evidence>
<organism evidence="16 17">
    <name type="scientific">Thermoflexibacter ruber</name>
    <dbReference type="NCBI Taxonomy" id="1003"/>
    <lineage>
        <taxon>Bacteria</taxon>
        <taxon>Pseudomonadati</taxon>
        <taxon>Bacteroidota</taxon>
        <taxon>Cytophagia</taxon>
        <taxon>Cytophagales</taxon>
        <taxon>Thermoflexibacteraceae</taxon>
        <taxon>Thermoflexibacter</taxon>
    </lineage>
</organism>
<dbReference type="PIRSF" id="PIRSF000857">
    <property type="entry name" value="PAPS_reductase"/>
    <property type="match status" value="1"/>
</dbReference>
<gene>
    <name evidence="14" type="primary">cysH</name>
    <name evidence="16" type="ORF">SAMN04488541_100347</name>
</gene>
<dbReference type="CDD" id="cd23945">
    <property type="entry name" value="PAPS_reductase"/>
    <property type="match status" value="1"/>
</dbReference>
<evidence type="ECO:0000256" key="5">
    <source>
        <dbReference type="ARBA" id="ARBA00023004"/>
    </source>
</evidence>
<dbReference type="GO" id="GO:0019344">
    <property type="term" value="P:cysteine biosynthetic process"/>
    <property type="evidence" value="ECO:0007669"/>
    <property type="project" value="InterPro"/>
</dbReference>
<keyword evidence="17" id="KW-1185">Reference proteome</keyword>
<comment type="subcellular location">
    <subcellularLocation>
        <location evidence="14">Cytoplasm</location>
    </subcellularLocation>
</comment>
<evidence type="ECO:0000256" key="7">
    <source>
        <dbReference type="ARBA" id="ARBA00024298"/>
    </source>
</evidence>
<keyword evidence="2 14" id="KW-0963">Cytoplasm</keyword>
<proteinExistence type="inferred from homology"/>
<dbReference type="EC" id="1.8.4.10" evidence="9 14"/>
<evidence type="ECO:0000256" key="1">
    <source>
        <dbReference type="ARBA" id="ARBA00009732"/>
    </source>
</evidence>
<keyword evidence="3 14" id="KW-0479">Metal-binding</keyword>
<dbReference type="HAMAP" id="MF_00063">
    <property type="entry name" value="CysH"/>
    <property type="match status" value="1"/>
</dbReference>
<evidence type="ECO:0000256" key="3">
    <source>
        <dbReference type="ARBA" id="ARBA00022723"/>
    </source>
</evidence>
<dbReference type="EMBL" id="FONY01000003">
    <property type="protein sequence ID" value="SFE56475.1"/>
    <property type="molecule type" value="Genomic_DNA"/>
</dbReference>
<reference evidence="16 17" key="1">
    <citation type="submission" date="2016-10" db="EMBL/GenBank/DDBJ databases">
        <authorList>
            <person name="de Groot N.N."/>
        </authorList>
    </citation>
    <scope>NUCLEOTIDE SEQUENCE [LARGE SCALE GENOMIC DNA]</scope>
    <source>
        <strain>GEY</strain>
        <strain evidence="17">DSM 9560</strain>
    </source>
</reference>
<dbReference type="NCBIfam" id="NF002537">
    <property type="entry name" value="PRK02090.1"/>
    <property type="match status" value="1"/>
</dbReference>
<feature type="binding site" evidence="14">
    <location>
        <position position="209"/>
    </location>
    <ligand>
        <name>[4Fe-4S] cluster</name>
        <dbReference type="ChEBI" id="CHEBI:49883"/>
    </ligand>
</feature>
<feature type="domain" description="Phosphoadenosine phosphosulphate reductase" evidence="15">
    <location>
        <begin position="38"/>
        <end position="212"/>
    </location>
</feature>
<dbReference type="PANTHER" id="PTHR46482">
    <property type="entry name" value="5'-ADENYLYLSULFATE REDUCTASE 3, CHLOROPLASTIC"/>
    <property type="match status" value="1"/>
</dbReference>
<dbReference type="InterPro" id="IPR011798">
    <property type="entry name" value="APS_reductase"/>
</dbReference>